<accession>A0AA51RWC2</accession>
<reference evidence="1 2" key="1">
    <citation type="submission" date="2023-08" db="EMBL/GenBank/DDBJ databases">
        <title>Pleionea litopenaei sp. nov., isolated from stomach of juvenile Litopenaeus vannamei.</title>
        <authorList>
            <person name="Rho A.M."/>
            <person name="Hwang C.Y."/>
        </authorList>
    </citation>
    <scope>NUCLEOTIDE SEQUENCE [LARGE SCALE GENOMIC DNA]</scope>
    <source>
        <strain evidence="1 2">HL-JVS1</strain>
    </source>
</reference>
<keyword evidence="2" id="KW-1185">Reference proteome</keyword>
<evidence type="ECO:0000313" key="1">
    <source>
        <dbReference type="EMBL" id="WMS88802.1"/>
    </source>
</evidence>
<dbReference type="Proteomes" id="UP001239782">
    <property type="component" value="Chromosome"/>
</dbReference>
<dbReference type="AlphaFoldDB" id="A0AA51RWC2"/>
<dbReference type="EMBL" id="CP133548">
    <property type="protein sequence ID" value="WMS88802.1"/>
    <property type="molecule type" value="Genomic_DNA"/>
</dbReference>
<sequence length="146" mass="17159">MNEEKSRRMELRRQTGTREVAKLELHLKHRGPEYLIAFACFNCQKSFKKPAPDKHVKYKCNECRLPLYMMGRNFTAPRKGNSKQWKKVQWLYAYGFRFLGSGLHDGAELPKKLSDLKSFLSENPNHPLRVADIDEFMLKELLANEK</sequence>
<gene>
    <name evidence="1" type="ORF">Q9312_07750</name>
</gene>
<dbReference type="RefSeq" id="WP_309204025.1">
    <property type="nucleotide sequence ID" value="NZ_CP133548.1"/>
</dbReference>
<organism evidence="1 2">
    <name type="scientific">Pleionea litopenaei</name>
    <dbReference type="NCBI Taxonomy" id="3070815"/>
    <lineage>
        <taxon>Bacteria</taxon>
        <taxon>Pseudomonadati</taxon>
        <taxon>Pseudomonadota</taxon>
        <taxon>Gammaproteobacteria</taxon>
        <taxon>Oceanospirillales</taxon>
        <taxon>Pleioneaceae</taxon>
        <taxon>Pleionea</taxon>
    </lineage>
</organism>
<evidence type="ECO:0000313" key="2">
    <source>
        <dbReference type="Proteomes" id="UP001239782"/>
    </source>
</evidence>
<protein>
    <submittedName>
        <fullName evidence="1">Uncharacterized protein</fullName>
    </submittedName>
</protein>
<proteinExistence type="predicted"/>
<name>A0AA51RWC2_9GAMM</name>
<dbReference type="KEGG" id="plei:Q9312_07750"/>